<evidence type="ECO:0000313" key="1">
    <source>
        <dbReference type="EMBL" id="MFE9171707.1"/>
    </source>
</evidence>
<name>A0ABW6KWY0_9ACTN</name>
<dbReference type="RefSeq" id="WP_388348780.1">
    <property type="nucleotide sequence ID" value="NZ_JBIAFJ010000017.1"/>
</dbReference>
<sequence>MGAWLARYATDPVDEAGDTPVGLAVDGKTVRGSRTDGVAVHLLAAALRACQTVIAQRQVTAESNGIPAFAPLLDRIDLGVVVTAGAMPTQRTHAEHVRLWAPLLPVQERGRGTAGAVSGGPLCRCSWRISGC</sequence>
<accession>A0ABW6KWY0</accession>
<comment type="caution">
    <text evidence="1">The sequence shown here is derived from an EMBL/GenBank/DDBJ whole genome shotgun (WGS) entry which is preliminary data.</text>
</comment>
<dbReference type="EMBL" id="JBIAFJ010000017">
    <property type="protein sequence ID" value="MFE9171707.1"/>
    <property type="molecule type" value="Genomic_DNA"/>
</dbReference>
<reference evidence="1 2" key="1">
    <citation type="submission" date="2024-10" db="EMBL/GenBank/DDBJ databases">
        <title>The Natural Products Discovery Center: Release of the First 8490 Sequenced Strains for Exploring Actinobacteria Biosynthetic Diversity.</title>
        <authorList>
            <person name="Kalkreuter E."/>
            <person name="Kautsar S.A."/>
            <person name="Yang D."/>
            <person name="Bader C.D."/>
            <person name="Teijaro C.N."/>
            <person name="Fluegel L."/>
            <person name="Davis C.M."/>
            <person name="Simpson J.R."/>
            <person name="Lauterbach L."/>
            <person name="Steele A.D."/>
            <person name="Gui C."/>
            <person name="Meng S."/>
            <person name="Li G."/>
            <person name="Viehrig K."/>
            <person name="Ye F."/>
            <person name="Su P."/>
            <person name="Kiefer A.F."/>
            <person name="Nichols A."/>
            <person name="Cepeda A.J."/>
            <person name="Yan W."/>
            <person name="Fan B."/>
            <person name="Jiang Y."/>
            <person name="Adhikari A."/>
            <person name="Zheng C.-J."/>
            <person name="Schuster L."/>
            <person name="Cowan T.M."/>
            <person name="Smanski M.J."/>
            <person name="Chevrette M.G."/>
            <person name="De Carvalho L.P.S."/>
            <person name="Shen B."/>
        </authorList>
    </citation>
    <scope>NUCLEOTIDE SEQUENCE [LARGE SCALE GENOMIC DNA]</scope>
    <source>
        <strain evidence="1 2">NPDC007147</strain>
    </source>
</reference>
<evidence type="ECO:0000313" key="2">
    <source>
        <dbReference type="Proteomes" id="UP001601197"/>
    </source>
</evidence>
<gene>
    <name evidence="1" type="ORF">ACFYNZ_19730</name>
</gene>
<evidence type="ECO:0008006" key="3">
    <source>
        <dbReference type="Google" id="ProtNLM"/>
    </source>
</evidence>
<keyword evidence="2" id="KW-1185">Reference proteome</keyword>
<proteinExistence type="predicted"/>
<dbReference type="Proteomes" id="UP001601197">
    <property type="component" value="Unassembled WGS sequence"/>
</dbReference>
<protein>
    <recommendedName>
        <fullName evidence="3">Transposase DDE domain-containing protein</fullName>
    </recommendedName>
</protein>
<organism evidence="1 2">
    <name type="scientific">Streptomyces kebangsaanensis</name>
    <dbReference type="NCBI Taxonomy" id="864058"/>
    <lineage>
        <taxon>Bacteria</taxon>
        <taxon>Bacillati</taxon>
        <taxon>Actinomycetota</taxon>
        <taxon>Actinomycetes</taxon>
        <taxon>Kitasatosporales</taxon>
        <taxon>Streptomycetaceae</taxon>
        <taxon>Streptomyces</taxon>
    </lineage>
</organism>